<gene>
    <name evidence="2" type="ORF">FXF03_01350</name>
</gene>
<sequence length="113" mass="13073">MQLLRQIWWSIASIARGMTYQEYLDFRLAKAKNEYDELPDTPNFLSMVREYYGLKSLKRTIETLLFISLVACGLMIFGKLIGMPIGGAITYFILIQCGFVALGVFLNHKYKKY</sequence>
<name>A0ABD7SR26_VIBCL</name>
<dbReference type="AlphaFoldDB" id="A0ABD7SR26"/>
<dbReference type="Proteomes" id="UP000323819">
    <property type="component" value="Unassembled WGS sequence"/>
</dbReference>
<evidence type="ECO:0000313" key="3">
    <source>
        <dbReference type="Proteomes" id="UP000323819"/>
    </source>
</evidence>
<keyword evidence="1" id="KW-0472">Membrane</keyword>
<organism evidence="2 3">
    <name type="scientific">Vibrio cholerae</name>
    <dbReference type="NCBI Taxonomy" id="666"/>
    <lineage>
        <taxon>Bacteria</taxon>
        <taxon>Pseudomonadati</taxon>
        <taxon>Pseudomonadota</taxon>
        <taxon>Gammaproteobacteria</taxon>
        <taxon>Vibrionales</taxon>
        <taxon>Vibrionaceae</taxon>
        <taxon>Vibrio</taxon>
    </lineage>
</organism>
<keyword evidence="1" id="KW-0812">Transmembrane</keyword>
<comment type="caution">
    <text evidence="2">The sequence shown here is derived from an EMBL/GenBank/DDBJ whole genome shotgun (WGS) entry which is preliminary data.</text>
</comment>
<feature type="transmembrane region" description="Helical" evidence="1">
    <location>
        <begin position="64"/>
        <end position="82"/>
    </location>
</feature>
<evidence type="ECO:0000313" key="2">
    <source>
        <dbReference type="EMBL" id="TXX67247.1"/>
    </source>
</evidence>
<dbReference type="EMBL" id="VSIJ01000005">
    <property type="protein sequence ID" value="TXX67247.1"/>
    <property type="molecule type" value="Genomic_DNA"/>
</dbReference>
<proteinExistence type="predicted"/>
<dbReference type="RefSeq" id="WP_148521389.1">
    <property type="nucleotide sequence ID" value="NZ_JAYDBU010000005.1"/>
</dbReference>
<keyword evidence="1" id="KW-1133">Transmembrane helix</keyword>
<protein>
    <submittedName>
        <fullName evidence="2">Uncharacterized protein</fullName>
    </submittedName>
</protein>
<accession>A0ABD7SR26</accession>
<feature type="transmembrane region" description="Helical" evidence="1">
    <location>
        <begin position="88"/>
        <end position="106"/>
    </location>
</feature>
<evidence type="ECO:0000256" key="1">
    <source>
        <dbReference type="SAM" id="Phobius"/>
    </source>
</evidence>
<reference evidence="2 3" key="1">
    <citation type="submission" date="2019-06" db="EMBL/GenBank/DDBJ databases">
        <title>Vibrio cholerae phylogeny based on whole-genome sequencing reveals genetic diversity and population strucutre.</title>
        <authorList>
            <person name="Zhiqiu Y."/>
            <person name="Bin L."/>
            <person name="Lingyan J."/>
        </authorList>
    </citation>
    <scope>NUCLEOTIDE SEQUENCE [LARGE SCALE GENOMIC DNA]</scope>
    <source>
        <strain evidence="2 3">N2814</strain>
    </source>
</reference>